<keyword evidence="2" id="KW-1185">Reference proteome</keyword>
<name>A0A4R3KJ75_9FIRM</name>
<accession>A0A4R3KJ75</accession>
<comment type="caution">
    <text evidence="1">The sequence shown here is derived from an EMBL/GenBank/DDBJ whole genome shotgun (WGS) entry which is preliminary data.</text>
</comment>
<gene>
    <name evidence="1" type="ORF">EDD59_101166</name>
</gene>
<organism evidence="1 2">
    <name type="scientific">Muricomes intestini</name>
    <dbReference type="NCBI Taxonomy" id="1796634"/>
    <lineage>
        <taxon>Bacteria</taxon>
        <taxon>Bacillati</taxon>
        <taxon>Bacillota</taxon>
        <taxon>Clostridia</taxon>
        <taxon>Lachnospirales</taxon>
        <taxon>Lachnospiraceae</taxon>
        <taxon>Muricomes</taxon>
    </lineage>
</organism>
<dbReference type="Pfam" id="PF20131">
    <property type="entry name" value="MC3"/>
    <property type="match status" value="1"/>
</dbReference>
<reference evidence="1 2" key="1">
    <citation type="submission" date="2019-03" db="EMBL/GenBank/DDBJ databases">
        <title>Genomic Encyclopedia of Type Strains, Phase IV (KMG-IV): sequencing the most valuable type-strain genomes for metagenomic binning, comparative biology and taxonomic classification.</title>
        <authorList>
            <person name="Goeker M."/>
        </authorList>
    </citation>
    <scope>NUCLEOTIDE SEQUENCE [LARGE SCALE GENOMIC DNA]</scope>
    <source>
        <strain evidence="1 2">DSM 29489</strain>
    </source>
</reference>
<protein>
    <submittedName>
        <fullName evidence="1">Uncharacterized protein</fullName>
    </submittedName>
</protein>
<dbReference type="Proteomes" id="UP000295726">
    <property type="component" value="Unassembled WGS sequence"/>
</dbReference>
<dbReference type="EMBL" id="SLZZ01000001">
    <property type="protein sequence ID" value="TCS82757.1"/>
    <property type="molecule type" value="Genomic_DNA"/>
</dbReference>
<sequence length="162" mass="18621">MRNWNLRAKEVAYLLNPAFCGRLLHSCIKTYNEVTKRAFPFPLVYLVLPLILHKKTRECISSRTQLIIWQQRYPELLIGFAERTKDMVQITNEAMELLLQSGVVLLTNAAELEISQTIRPLSKTKYVNDEIKDCLNKSEHVAKWFAAAGKVETVYVSLGVRP</sequence>
<dbReference type="AlphaFoldDB" id="A0A4R3KJ75"/>
<proteinExistence type="predicted"/>
<dbReference type="InterPro" id="IPR045390">
    <property type="entry name" value="ABC-3C_MC3"/>
</dbReference>
<evidence type="ECO:0000313" key="1">
    <source>
        <dbReference type="EMBL" id="TCS82757.1"/>
    </source>
</evidence>
<dbReference type="RefSeq" id="WP_129723831.1">
    <property type="nucleotide sequence ID" value="NZ_SLZZ01000001.1"/>
</dbReference>
<evidence type="ECO:0000313" key="2">
    <source>
        <dbReference type="Proteomes" id="UP000295726"/>
    </source>
</evidence>